<dbReference type="STRING" id="6573.A0A210QIM4"/>
<evidence type="ECO:0000256" key="5">
    <source>
        <dbReference type="PROSITE-ProRule" id="PRU00108"/>
    </source>
</evidence>
<feature type="region of interest" description="Disordered" evidence="7">
    <location>
        <begin position="218"/>
        <end position="281"/>
    </location>
</feature>
<dbReference type="InterPro" id="IPR017970">
    <property type="entry name" value="Homeobox_CS"/>
</dbReference>
<sequence>MLHPVAQLQQLMPGGVPALYSPSHLHHPAAAAAIASLHSQSASPPSGQTSFLIDDILGNSQTCSSTSGAGLHKPTPINPAHVSSGPVTASSLYKPLPMYDANTLLSQSYFTTPVTYQNTLMNHMYTVPYARPEYYLDRHAYAKGGPKHFMWNYPFIQRPMHKRKGGQVRFSNDQTLELEKKFEAQKYLSPPERKRLAKVLQLTERQVKTWFQNRRAKWRRLKQESPSGDKQEDGSGENKDEHSSKGEIDDIDRCTSDEEDFDNDIEDSDDEIDVGKECLTK</sequence>
<feature type="domain" description="Homeobox" evidence="8">
    <location>
        <begin position="161"/>
        <end position="221"/>
    </location>
</feature>
<dbReference type="Pfam" id="PF00046">
    <property type="entry name" value="Homeodomain"/>
    <property type="match status" value="1"/>
</dbReference>
<dbReference type="PROSITE" id="PS50071">
    <property type="entry name" value="HOMEOBOX_2"/>
    <property type="match status" value="1"/>
</dbReference>
<reference evidence="9 10" key="1">
    <citation type="journal article" date="2017" name="Nat. Ecol. Evol.">
        <title>Scallop genome provides insights into evolution of bilaterian karyotype and development.</title>
        <authorList>
            <person name="Wang S."/>
            <person name="Zhang J."/>
            <person name="Jiao W."/>
            <person name="Li J."/>
            <person name="Xun X."/>
            <person name="Sun Y."/>
            <person name="Guo X."/>
            <person name="Huan P."/>
            <person name="Dong B."/>
            <person name="Zhang L."/>
            <person name="Hu X."/>
            <person name="Sun X."/>
            <person name="Wang J."/>
            <person name="Zhao C."/>
            <person name="Wang Y."/>
            <person name="Wang D."/>
            <person name="Huang X."/>
            <person name="Wang R."/>
            <person name="Lv J."/>
            <person name="Li Y."/>
            <person name="Zhang Z."/>
            <person name="Liu B."/>
            <person name="Lu W."/>
            <person name="Hui Y."/>
            <person name="Liang J."/>
            <person name="Zhou Z."/>
            <person name="Hou R."/>
            <person name="Li X."/>
            <person name="Liu Y."/>
            <person name="Li H."/>
            <person name="Ning X."/>
            <person name="Lin Y."/>
            <person name="Zhao L."/>
            <person name="Xing Q."/>
            <person name="Dou J."/>
            <person name="Li Y."/>
            <person name="Mao J."/>
            <person name="Guo H."/>
            <person name="Dou H."/>
            <person name="Li T."/>
            <person name="Mu C."/>
            <person name="Jiang W."/>
            <person name="Fu Q."/>
            <person name="Fu X."/>
            <person name="Miao Y."/>
            <person name="Liu J."/>
            <person name="Yu Q."/>
            <person name="Li R."/>
            <person name="Liao H."/>
            <person name="Li X."/>
            <person name="Kong Y."/>
            <person name="Jiang Z."/>
            <person name="Chourrout D."/>
            <person name="Li R."/>
            <person name="Bao Z."/>
        </authorList>
    </citation>
    <scope>NUCLEOTIDE SEQUENCE [LARGE SCALE GENOMIC DNA]</scope>
    <source>
        <strain evidence="9 10">PY_sf001</strain>
    </source>
</reference>
<keyword evidence="10" id="KW-1185">Reference proteome</keyword>
<evidence type="ECO:0000256" key="1">
    <source>
        <dbReference type="ARBA" id="ARBA00004123"/>
    </source>
</evidence>
<dbReference type="AlphaFoldDB" id="A0A210QIM4"/>
<feature type="compositionally biased region" description="Acidic residues" evidence="7">
    <location>
        <begin position="257"/>
        <end position="272"/>
    </location>
</feature>
<dbReference type="InterPro" id="IPR009057">
    <property type="entry name" value="Homeodomain-like_sf"/>
</dbReference>
<dbReference type="CDD" id="cd00086">
    <property type="entry name" value="homeodomain"/>
    <property type="match status" value="1"/>
</dbReference>
<feature type="compositionally biased region" description="Basic and acidic residues" evidence="7">
    <location>
        <begin position="221"/>
        <end position="256"/>
    </location>
</feature>
<protein>
    <submittedName>
        <fullName evidence="9">Hematopoietically-expressed homeobox protein hhex</fullName>
    </submittedName>
</protein>
<dbReference type="GO" id="GO:0000978">
    <property type="term" value="F:RNA polymerase II cis-regulatory region sequence-specific DNA binding"/>
    <property type="evidence" value="ECO:0007669"/>
    <property type="project" value="TreeGrafter"/>
</dbReference>
<feature type="region of interest" description="Disordered" evidence="7">
    <location>
        <begin position="64"/>
        <end position="85"/>
    </location>
</feature>
<dbReference type="SMART" id="SM00389">
    <property type="entry name" value="HOX"/>
    <property type="match status" value="1"/>
</dbReference>
<evidence type="ECO:0000256" key="3">
    <source>
        <dbReference type="ARBA" id="ARBA00023155"/>
    </source>
</evidence>
<dbReference type="OrthoDB" id="6159439at2759"/>
<dbReference type="Gene3D" id="1.10.10.60">
    <property type="entry name" value="Homeodomain-like"/>
    <property type="match status" value="1"/>
</dbReference>
<dbReference type="SUPFAM" id="SSF46689">
    <property type="entry name" value="Homeodomain-like"/>
    <property type="match status" value="1"/>
</dbReference>
<feature type="DNA-binding region" description="Homeobox" evidence="5">
    <location>
        <begin position="163"/>
        <end position="222"/>
    </location>
</feature>
<evidence type="ECO:0000256" key="2">
    <source>
        <dbReference type="ARBA" id="ARBA00023125"/>
    </source>
</evidence>
<dbReference type="GO" id="GO:0030154">
    <property type="term" value="P:cell differentiation"/>
    <property type="evidence" value="ECO:0007669"/>
    <property type="project" value="TreeGrafter"/>
</dbReference>
<dbReference type="InterPro" id="IPR020479">
    <property type="entry name" value="HD_metazoa"/>
</dbReference>
<name>A0A210QIM4_MIZYE</name>
<comment type="caution">
    <text evidence="9">The sequence shown here is derived from an EMBL/GenBank/DDBJ whole genome shotgun (WGS) entry which is preliminary data.</text>
</comment>
<gene>
    <name evidence="9" type="ORF">KP79_PYT17294</name>
</gene>
<keyword evidence="4 5" id="KW-0539">Nucleus</keyword>
<accession>A0A210QIM4</accession>
<dbReference type="FunFam" id="1.10.10.60:FF:000721">
    <property type="entry name" value="Hematopoietically-expressed homeobox protein HHEX"/>
    <property type="match status" value="1"/>
</dbReference>
<dbReference type="PANTHER" id="PTHR24324:SF5">
    <property type="entry name" value="HEMATOPOIETICALLY-EXPRESSED HOMEOBOX PROTEIN HHEX"/>
    <property type="match status" value="1"/>
</dbReference>
<dbReference type="PROSITE" id="PS00027">
    <property type="entry name" value="HOMEOBOX_1"/>
    <property type="match status" value="1"/>
</dbReference>
<evidence type="ECO:0000256" key="7">
    <source>
        <dbReference type="SAM" id="MobiDB-lite"/>
    </source>
</evidence>
<dbReference type="GO" id="GO:0005634">
    <property type="term" value="C:nucleus"/>
    <property type="evidence" value="ECO:0007669"/>
    <property type="project" value="UniProtKB-SubCell"/>
</dbReference>
<dbReference type="Proteomes" id="UP000242188">
    <property type="component" value="Unassembled WGS sequence"/>
</dbReference>
<keyword evidence="2 5" id="KW-0238">DNA-binding</keyword>
<dbReference type="PRINTS" id="PR00024">
    <property type="entry name" value="HOMEOBOX"/>
</dbReference>
<dbReference type="PANTHER" id="PTHR24324">
    <property type="entry name" value="HOMEOBOX PROTEIN HHEX"/>
    <property type="match status" value="1"/>
</dbReference>
<dbReference type="EMBL" id="NEDP02003536">
    <property type="protein sequence ID" value="OWF48451.1"/>
    <property type="molecule type" value="Genomic_DNA"/>
</dbReference>
<evidence type="ECO:0000256" key="4">
    <source>
        <dbReference type="ARBA" id="ARBA00023242"/>
    </source>
</evidence>
<dbReference type="GO" id="GO:0000981">
    <property type="term" value="F:DNA-binding transcription factor activity, RNA polymerase II-specific"/>
    <property type="evidence" value="ECO:0007669"/>
    <property type="project" value="InterPro"/>
</dbReference>
<proteinExistence type="predicted"/>
<evidence type="ECO:0000259" key="8">
    <source>
        <dbReference type="PROSITE" id="PS50071"/>
    </source>
</evidence>
<dbReference type="InterPro" id="IPR001356">
    <property type="entry name" value="HD"/>
</dbReference>
<comment type="subcellular location">
    <subcellularLocation>
        <location evidence="1 5 6">Nucleus</location>
    </subcellularLocation>
</comment>
<evidence type="ECO:0000313" key="10">
    <source>
        <dbReference type="Proteomes" id="UP000242188"/>
    </source>
</evidence>
<evidence type="ECO:0000313" key="9">
    <source>
        <dbReference type="EMBL" id="OWF48451.1"/>
    </source>
</evidence>
<organism evidence="9 10">
    <name type="scientific">Mizuhopecten yessoensis</name>
    <name type="common">Japanese scallop</name>
    <name type="synonym">Patinopecten yessoensis</name>
    <dbReference type="NCBI Taxonomy" id="6573"/>
    <lineage>
        <taxon>Eukaryota</taxon>
        <taxon>Metazoa</taxon>
        <taxon>Spiralia</taxon>
        <taxon>Lophotrochozoa</taxon>
        <taxon>Mollusca</taxon>
        <taxon>Bivalvia</taxon>
        <taxon>Autobranchia</taxon>
        <taxon>Pteriomorphia</taxon>
        <taxon>Pectinida</taxon>
        <taxon>Pectinoidea</taxon>
        <taxon>Pectinidae</taxon>
        <taxon>Mizuhopecten</taxon>
    </lineage>
</organism>
<evidence type="ECO:0000256" key="6">
    <source>
        <dbReference type="RuleBase" id="RU000682"/>
    </source>
</evidence>
<dbReference type="InterPro" id="IPR051000">
    <property type="entry name" value="Homeobox_DNA-bind_prot"/>
</dbReference>
<keyword evidence="3 5" id="KW-0371">Homeobox</keyword>